<name>A0A200HPZ8_9ENTE</name>
<dbReference type="EMBL" id="NIBL01000003">
    <property type="protein sequence ID" value="OUZ14863.1"/>
    <property type="molecule type" value="Genomic_DNA"/>
</dbReference>
<evidence type="ECO:0000313" key="1">
    <source>
        <dbReference type="EMBL" id="OUZ14863.1"/>
    </source>
</evidence>
<comment type="caution">
    <text evidence="1">The sequence shown here is derived from an EMBL/GenBank/DDBJ whole genome shotgun (WGS) entry which is preliminary data.</text>
</comment>
<dbReference type="Proteomes" id="UP000196503">
    <property type="component" value="Unassembled WGS sequence"/>
</dbReference>
<reference evidence="1 2" key="1">
    <citation type="submission" date="2017-05" db="EMBL/GenBank/DDBJ databases">
        <title>The Genome Sequence of Enterococcus faecium 2D5_DIV0622.</title>
        <authorList>
            <consortium name="The Broad Institute Genomics Platform"/>
            <consortium name="The Broad Institute Genomic Center for Infectious Diseases"/>
            <person name="Earl A."/>
            <person name="Manson A."/>
            <person name="Schwartman J."/>
            <person name="Gilmore M."/>
            <person name="Abouelleil A."/>
            <person name="Cao P."/>
            <person name="Chapman S."/>
            <person name="Cusick C."/>
            <person name="Shea T."/>
            <person name="Young S."/>
            <person name="Neafsey D."/>
            <person name="Nusbaum C."/>
            <person name="Birren B."/>
        </authorList>
    </citation>
    <scope>NUCLEOTIDE SEQUENCE [LARGE SCALE GENOMIC DNA]</scope>
    <source>
        <strain evidence="1 2">2D5_DIV0622</strain>
    </source>
</reference>
<gene>
    <name evidence="1" type="ORF">A5869_001968</name>
</gene>
<organism evidence="1 2">
    <name type="scientific">Enterococcus cecorum</name>
    <dbReference type="NCBI Taxonomy" id="44008"/>
    <lineage>
        <taxon>Bacteria</taxon>
        <taxon>Bacillati</taxon>
        <taxon>Bacillota</taxon>
        <taxon>Bacilli</taxon>
        <taxon>Lactobacillales</taxon>
        <taxon>Enterococcaceae</taxon>
        <taxon>Enterococcus</taxon>
    </lineage>
</organism>
<evidence type="ECO:0008006" key="3">
    <source>
        <dbReference type="Google" id="ProtNLM"/>
    </source>
</evidence>
<proteinExistence type="predicted"/>
<dbReference type="AlphaFoldDB" id="A0A200HPZ8"/>
<evidence type="ECO:0000313" key="2">
    <source>
        <dbReference type="Proteomes" id="UP000196503"/>
    </source>
</evidence>
<sequence>MKLSEKLTMVISSCEAYSDLWENHIALLHENWSDRPIEAVIVTDKHHENPFSDISIYAAGDTYEMPQRLKEYAKICETDYLLVTLDDYYVDKKIDTKKIQRAIAFMEKYGVDYLRFWPYPHERKKVEGVKNAYWIELEGNYKVNLYPAIWRKSFLEKTVKEELSAWKYEVTLTSIAKELNAKCAYSVNDEFHIVDVIRKGKLLHPAKKFLDSKGMNLDRELISRKQEIKLDIMYYGKEYIPKPILRFVKKQLVKHGHKFISDGI</sequence>
<dbReference type="RefSeq" id="WP_087663586.1">
    <property type="nucleotide sequence ID" value="NZ_NIBL01000003.1"/>
</dbReference>
<accession>A0A200HPZ8</accession>
<protein>
    <recommendedName>
        <fullName evidence="3">Glycosyltransferase</fullName>
    </recommendedName>
</protein>